<dbReference type="InterPro" id="IPR046346">
    <property type="entry name" value="Aminoacid_DH-like_N_sf"/>
</dbReference>
<dbReference type="SUPFAM" id="SSF51735">
    <property type="entry name" value="NAD(P)-binding Rossmann-fold domains"/>
    <property type="match status" value="1"/>
</dbReference>
<comment type="caution">
    <text evidence="4">The sequence shown here is derived from an EMBL/GenBank/DDBJ whole genome shotgun (WGS) entry which is preliminary data.</text>
</comment>
<proteinExistence type="predicted"/>
<dbReference type="GO" id="GO:0009423">
    <property type="term" value="P:chorismate biosynthetic process"/>
    <property type="evidence" value="ECO:0007669"/>
    <property type="project" value="TreeGrafter"/>
</dbReference>
<dbReference type="STRING" id="1776384.GCA_900086585_00717"/>
<dbReference type="EMBL" id="QRMS01000003">
    <property type="protein sequence ID" value="RHJ87248.1"/>
    <property type="molecule type" value="Genomic_DNA"/>
</dbReference>
<evidence type="ECO:0000259" key="3">
    <source>
        <dbReference type="Pfam" id="PF08501"/>
    </source>
</evidence>
<dbReference type="InterPro" id="IPR036291">
    <property type="entry name" value="NAD(P)-bd_dom_sf"/>
</dbReference>
<feature type="domain" description="Shikimate dehydrogenase substrate binding N-terminal" evidence="3">
    <location>
        <begin position="6"/>
        <end position="79"/>
    </location>
</feature>
<dbReference type="InterPro" id="IPR013708">
    <property type="entry name" value="Shikimate_DH-bd_N"/>
</dbReference>
<keyword evidence="2" id="KW-0028">Amino-acid biosynthesis</keyword>
<dbReference type="GO" id="GO:0009073">
    <property type="term" value="P:aromatic amino acid family biosynthetic process"/>
    <property type="evidence" value="ECO:0007669"/>
    <property type="project" value="UniProtKB-KW"/>
</dbReference>
<dbReference type="GO" id="GO:0019632">
    <property type="term" value="P:shikimate metabolic process"/>
    <property type="evidence" value="ECO:0007669"/>
    <property type="project" value="TreeGrafter"/>
</dbReference>
<dbReference type="Gene3D" id="3.40.50.720">
    <property type="entry name" value="NAD(P)-binding Rossmann-like Domain"/>
    <property type="match status" value="1"/>
</dbReference>
<organism evidence="4 5">
    <name type="scientific">Emergencia timonensis</name>
    <dbReference type="NCBI Taxonomy" id="1776384"/>
    <lineage>
        <taxon>Bacteria</taxon>
        <taxon>Bacillati</taxon>
        <taxon>Bacillota</taxon>
        <taxon>Clostridia</taxon>
        <taxon>Peptostreptococcales</taxon>
        <taxon>Anaerovoracaceae</taxon>
        <taxon>Emergencia</taxon>
    </lineage>
</organism>
<dbReference type="GO" id="GO:0004764">
    <property type="term" value="F:shikimate 3-dehydrogenase (NADP+) activity"/>
    <property type="evidence" value="ECO:0007669"/>
    <property type="project" value="InterPro"/>
</dbReference>
<keyword evidence="5" id="KW-1185">Reference proteome</keyword>
<dbReference type="Pfam" id="PF08501">
    <property type="entry name" value="Shikimate_dh_N"/>
    <property type="match status" value="1"/>
</dbReference>
<dbReference type="Proteomes" id="UP000284841">
    <property type="component" value="Unassembled WGS sequence"/>
</dbReference>
<gene>
    <name evidence="4" type="ORF">DW099_11140</name>
</gene>
<dbReference type="PANTHER" id="PTHR21089:SF1">
    <property type="entry name" value="BIFUNCTIONAL 3-DEHYDROQUINATE DEHYDRATASE_SHIKIMATE DEHYDROGENASE, CHLOROPLASTIC"/>
    <property type="match status" value="1"/>
</dbReference>
<name>A0A415E0X1_9FIRM</name>
<evidence type="ECO:0000256" key="1">
    <source>
        <dbReference type="ARBA" id="ARBA00004871"/>
    </source>
</evidence>
<dbReference type="CDD" id="cd01065">
    <property type="entry name" value="NAD_bind_Shikimate_DH"/>
    <property type="match status" value="1"/>
</dbReference>
<protein>
    <submittedName>
        <fullName evidence="4">Shikimate dehydrogenase</fullName>
    </submittedName>
</protein>
<comment type="pathway">
    <text evidence="1">Metabolic intermediate biosynthesis; chorismate biosynthesis; chorismate from D-erythrose 4-phosphate and phosphoenolpyruvate: step 4/7.</text>
</comment>
<dbReference type="PANTHER" id="PTHR21089">
    <property type="entry name" value="SHIKIMATE DEHYDROGENASE"/>
    <property type="match status" value="1"/>
</dbReference>
<evidence type="ECO:0000313" key="5">
    <source>
        <dbReference type="Proteomes" id="UP000284841"/>
    </source>
</evidence>
<dbReference type="InterPro" id="IPR022893">
    <property type="entry name" value="Shikimate_DH_fam"/>
</dbReference>
<reference evidence="4 5" key="1">
    <citation type="submission" date="2018-08" db="EMBL/GenBank/DDBJ databases">
        <title>A genome reference for cultivated species of the human gut microbiota.</title>
        <authorList>
            <person name="Zou Y."/>
            <person name="Xue W."/>
            <person name="Luo G."/>
        </authorList>
    </citation>
    <scope>NUCLEOTIDE SEQUENCE [LARGE SCALE GENOMIC DNA]</scope>
    <source>
        <strain evidence="4 5">AM07-24</strain>
    </source>
</reference>
<accession>A0A415E0X1</accession>
<dbReference type="GO" id="GO:0050661">
    <property type="term" value="F:NADP binding"/>
    <property type="evidence" value="ECO:0007669"/>
    <property type="project" value="TreeGrafter"/>
</dbReference>
<dbReference type="OrthoDB" id="9792692at2"/>
<dbReference type="Gene3D" id="3.40.50.10860">
    <property type="entry name" value="Leucine Dehydrogenase, chain A, domain 1"/>
    <property type="match status" value="1"/>
</dbReference>
<evidence type="ECO:0000313" key="4">
    <source>
        <dbReference type="EMBL" id="RHJ87248.1"/>
    </source>
</evidence>
<dbReference type="GO" id="GO:0005829">
    <property type="term" value="C:cytosol"/>
    <property type="evidence" value="ECO:0007669"/>
    <property type="project" value="TreeGrafter"/>
</dbReference>
<dbReference type="RefSeq" id="WP_118335787.1">
    <property type="nucleotide sequence ID" value="NZ_AP025567.1"/>
</dbReference>
<keyword evidence="2" id="KW-0057">Aromatic amino acid biosynthesis</keyword>
<sequence>MEYGSIGQNMTYSYSKIIHEALGAYPYELRSLEAEELNALLESRDFKGLSVTIPYKKTVIPYCDHLSQLAAEIGAVNCLYFDENHELHGTNTDYTGFLYAIDTAGISVRGKKVVILGNGATCQTIKKAVTDRGASQLVVASRKVETSFEASTGSSACLMVNYEGLTDHADAEIIINATPVGMYPGVSDCLIDLRAFPCCKGVFDVIYNPYYTALIKQAVDLNIPFASGLSMLVAQATAAAGYFTGKGSFYEKENERIISMLKREFVQNN</sequence>
<evidence type="ECO:0000256" key="2">
    <source>
        <dbReference type="ARBA" id="ARBA00023141"/>
    </source>
</evidence>
<dbReference type="AlphaFoldDB" id="A0A415E0X1"/>
<dbReference type="SUPFAM" id="SSF53223">
    <property type="entry name" value="Aminoacid dehydrogenase-like, N-terminal domain"/>
    <property type="match status" value="1"/>
</dbReference>